<dbReference type="AlphaFoldDB" id="A0A267MH76"/>
<proteinExistence type="predicted"/>
<gene>
    <name evidence="2" type="ORF">CCE28_15900</name>
</gene>
<dbReference type="Proteomes" id="UP000216024">
    <property type="component" value="Unassembled WGS sequence"/>
</dbReference>
<organism evidence="2 3">
    <name type="scientific">Anaeromicrobium sediminis</name>
    <dbReference type="NCBI Taxonomy" id="1478221"/>
    <lineage>
        <taxon>Bacteria</taxon>
        <taxon>Bacillati</taxon>
        <taxon>Bacillota</taxon>
        <taxon>Clostridia</taxon>
        <taxon>Peptostreptococcales</taxon>
        <taxon>Thermotaleaceae</taxon>
        <taxon>Anaeromicrobium</taxon>
    </lineage>
</organism>
<evidence type="ECO:0000313" key="2">
    <source>
        <dbReference type="EMBL" id="PAB58278.1"/>
    </source>
</evidence>
<evidence type="ECO:0000313" key="3">
    <source>
        <dbReference type="Proteomes" id="UP000216024"/>
    </source>
</evidence>
<evidence type="ECO:0000259" key="1">
    <source>
        <dbReference type="Pfam" id="PF10135"/>
    </source>
</evidence>
<comment type="caution">
    <text evidence="2">The sequence shown here is derived from an EMBL/GenBank/DDBJ whole genome shotgun (WGS) entry which is preliminary data.</text>
</comment>
<dbReference type="OrthoDB" id="9796740at2"/>
<dbReference type="Pfam" id="PF10135">
    <property type="entry name" value="Rod-binding"/>
    <property type="match status" value="1"/>
</dbReference>
<name>A0A267MH76_9FIRM</name>
<reference evidence="2 3" key="1">
    <citation type="submission" date="2017-06" db="EMBL/GenBank/DDBJ databases">
        <title>Draft genome sequence of anaerobic fermentative bacterium Anaeromicrobium sediminis DY2726D isolated from West Pacific Ocean sediments.</title>
        <authorList>
            <person name="Zeng X."/>
        </authorList>
    </citation>
    <scope>NUCLEOTIDE SEQUENCE [LARGE SCALE GENOMIC DNA]</scope>
    <source>
        <strain evidence="2 3">DY2726D</strain>
    </source>
</reference>
<accession>A0A267MH76</accession>
<dbReference type="RefSeq" id="WP_095134722.1">
    <property type="nucleotide sequence ID" value="NZ_NIBG01000017.1"/>
</dbReference>
<dbReference type="InterPro" id="IPR019301">
    <property type="entry name" value="Flagellar_prot_FlgJ_N"/>
</dbReference>
<dbReference type="EMBL" id="NIBG01000017">
    <property type="protein sequence ID" value="PAB58278.1"/>
    <property type="molecule type" value="Genomic_DNA"/>
</dbReference>
<feature type="domain" description="Flagellar protein FlgJ N-terminal" evidence="1">
    <location>
        <begin position="38"/>
        <end position="86"/>
    </location>
</feature>
<sequence>MKIETNPQLQQISTNQKNKDLKEACNQFEEYFVNLMLKNMKSTIGDSDLTEKSNGRQIFEEMLDEKIASNMARGRGLGLANEMYKQLTKNERINNV</sequence>
<dbReference type="PRINTS" id="PR01002">
    <property type="entry name" value="FLGFLGJ"/>
</dbReference>
<protein>
    <recommendedName>
        <fullName evidence="1">Flagellar protein FlgJ N-terminal domain-containing protein</fullName>
    </recommendedName>
</protein>
<keyword evidence="3" id="KW-1185">Reference proteome</keyword>